<organism evidence="2 3">
    <name type="scientific">Lolium multiflorum</name>
    <name type="common">Italian ryegrass</name>
    <name type="synonym">Lolium perenne subsp. multiflorum</name>
    <dbReference type="NCBI Taxonomy" id="4521"/>
    <lineage>
        <taxon>Eukaryota</taxon>
        <taxon>Viridiplantae</taxon>
        <taxon>Streptophyta</taxon>
        <taxon>Embryophyta</taxon>
        <taxon>Tracheophyta</taxon>
        <taxon>Spermatophyta</taxon>
        <taxon>Magnoliopsida</taxon>
        <taxon>Liliopsida</taxon>
        <taxon>Poales</taxon>
        <taxon>Poaceae</taxon>
        <taxon>BOP clade</taxon>
        <taxon>Pooideae</taxon>
        <taxon>Poodae</taxon>
        <taxon>Poeae</taxon>
        <taxon>Poeae Chloroplast Group 2 (Poeae type)</taxon>
        <taxon>Loliodinae</taxon>
        <taxon>Loliinae</taxon>
        <taxon>Lolium</taxon>
    </lineage>
</organism>
<dbReference type="CDD" id="cd00121">
    <property type="entry name" value="MATH"/>
    <property type="match status" value="1"/>
</dbReference>
<dbReference type="PROSITE" id="PS50144">
    <property type="entry name" value="MATH"/>
    <property type="match status" value="1"/>
</dbReference>
<dbReference type="GO" id="GO:0016567">
    <property type="term" value="P:protein ubiquitination"/>
    <property type="evidence" value="ECO:0007669"/>
    <property type="project" value="InterPro"/>
</dbReference>
<dbReference type="Pfam" id="PF22486">
    <property type="entry name" value="MATH_2"/>
    <property type="match status" value="1"/>
</dbReference>
<dbReference type="InterPro" id="IPR008974">
    <property type="entry name" value="TRAF-like"/>
</dbReference>
<dbReference type="SMART" id="SM00061">
    <property type="entry name" value="MATH"/>
    <property type="match status" value="1"/>
</dbReference>
<evidence type="ECO:0000313" key="3">
    <source>
        <dbReference type="Proteomes" id="UP001231189"/>
    </source>
</evidence>
<evidence type="ECO:0000259" key="1">
    <source>
        <dbReference type="PROSITE" id="PS50144"/>
    </source>
</evidence>
<gene>
    <name evidence="2" type="ORF">QYE76_046392</name>
</gene>
<keyword evidence="3" id="KW-1185">Reference proteome</keyword>
<dbReference type="Proteomes" id="UP001231189">
    <property type="component" value="Unassembled WGS sequence"/>
</dbReference>
<dbReference type="SUPFAM" id="SSF49599">
    <property type="entry name" value="TRAF domain-like"/>
    <property type="match status" value="1"/>
</dbReference>
<feature type="domain" description="MATH" evidence="1">
    <location>
        <begin position="27"/>
        <end position="159"/>
    </location>
</feature>
<dbReference type="PANTHER" id="PTHR26379:SF486">
    <property type="entry name" value="OS04G0625500 PROTEIN"/>
    <property type="match status" value="1"/>
</dbReference>
<proteinExistence type="predicted"/>
<comment type="caution">
    <text evidence="2">The sequence shown here is derived from an EMBL/GenBank/DDBJ whole genome shotgun (WGS) entry which is preliminary data.</text>
</comment>
<sequence length="164" mass="17572">MGNISSCLVKPPVPAETSSRCATPTATAAHNFIVENYSLLLDGMGVGKFVSSTKFSAGGNNWNIRFYPDGDGREPGYASAFLHLVGGPGPTHVKAKFTLSLLGKDGKVYKDSKPVSIAPTFERGGVNSTWGVIKFVEKSMLQEADCFTVRCDLTVLKEAVVHKM</sequence>
<dbReference type="AlphaFoldDB" id="A0AAD8TPS5"/>
<dbReference type="InterPro" id="IPR002083">
    <property type="entry name" value="MATH/TRAF_dom"/>
</dbReference>
<dbReference type="InterPro" id="IPR045005">
    <property type="entry name" value="BPM1-6"/>
</dbReference>
<reference evidence="2" key="1">
    <citation type="submission" date="2023-07" db="EMBL/GenBank/DDBJ databases">
        <title>A chromosome-level genome assembly of Lolium multiflorum.</title>
        <authorList>
            <person name="Chen Y."/>
            <person name="Copetti D."/>
            <person name="Kolliker R."/>
            <person name="Studer B."/>
        </authorList>
    </citation>
    <scope>NUCLEOTIDE SEQUENCE</scope>
    <source>
        <strain evidence="2">02402/16</strain>
        <tissue evidence="2">Leaf</tissue>
    </source>
</reference>
<dbReference type="Gene3D" id="2.60.210.10">
    <property type="entry name" value="Apoptosis, Tumor Necrosis Factor Receptor Associated Protein 2, Chain A"/>
    <property type="match status" value="1"/>
</dbReference>
<accession>A0AAD8TPS5</accession>
<name>A0AAD8TPS5_LOLMU</name>
<dbReference type="PANTHER" id="PTHR26379">
    <property type="entry name" value="BTB/POZ AND MATH DOMAIN-CONTAINING PROTEIN 1"/>
    <property type="match status" value="1"/>
</dbReference>
<dbReference type="EMBL" id="JAUUTY010000002">
    <property type="protein sequence ID" value="KAK1685544.1"/>
    <property type="molecule type" value="Genomic_DNA"/>
</dbReference>
<protein>
    <recommendedName>
        <fullName evidence="1">MATH domain-containing protein</fullName>
    </recommendedName>
</protein>
<evidence type="ECO:0000313" key="2">
    <source>
        <dbReference type="EMBL" id="KAK1685544.1"/>
    </source>
</evidence>